<comment type="caution">
    <text evidence="1">The sequence shown here is derived from an EMBL/GenBank/DDBJ whole genome shotgun (WGS) entry which is preliminary data.</text>
</comment>
<gene>
    <name evidence="1" type="ORF">LCGC14_2214230</name>
</gene>
<protein>
    <submittedName>
        <fullName evidence="1">Uncharacterized protein</fullName>
    </submittedName>
</protein>
<accession>A0A0F9DCT5</accession>
<evidence type="ECO:0000313" key="1">
    <source>
        <dbReference type="EMBL" id="KKL59548.1"/>
    </source>
</evidence>
<reference evidence="1" key="1">
    <citation type="journal article" date="2015" name="Nature">
        <title>Complex archaea that bridge the gap between prokaryotes and eukaryotes.</title>
        <authorList>
            <person name="Spang A."/>
            <person name="Saw J.H."/>
            <person name="Jorgensen S.L."/>
            <person name="Zaremba-Niedzwiedzka K."/>
            <person name="Martijn J."/>
            <person name="Lind A.E."/>
            <person name="van Eijk R."/>
            <person name="Schleper C."/>
            <person name="Guy L."/>
            <person name="Ettema T.J."/>
        </authorList>
    </citation>
    <scope>NUCLEOTIDE SEQUENCE</scope>
</reference>
<dbReference type="AlphaFoldDB" id="A0A0F9DCT5"/>
<dbReference type="EMBL" id="LAZR01029449">
    <property type="protein sequence ID" value="KKL59548.1"/>
    <property type="molecule type" value="Genomic_DNA"/>
</dbReference>
<proteinExistence type="predicted"/>
<name>A0A0F9DCT5_9ZZZZ</name>
<organism evidence="1">
    <name type="scientific">marine sediment metagenome</name>
    <dbReference type="NCBI Taxonomy" id="412755"/>
    <lineage>
        <taxon>unclassified sequences</taxon>
        <taxon>metagenomes</taxon>
        <taxon>ecological metagenomes</taxon>
    </lineage>
</organism>
<sequence>MTSSSATQLSWETTGLYHGVFTYYFQDSIYSAPDSNGDNVLSMEEQFPQLRSGTISHMLGFGENQRPQKYDGITGQSVLFPSIGKLRFILDRQFLNYSFYVRKHEPYWKDQCLTVARKHNYDYVKGFPNKKVKDFLMQESLYEEISILIN</sequence>